<dbReference type="HAMAP" id="MF_00469">
    <property type="entry name" value="TrhO"/>
    <property type="match status" value="1"/>
</dbReference>
<dbReference type="SUPFAM" id="SSF55120">
    <property type="entry name" value="Pseudouridine synthase"/>
    <property type="match status" value="1"/>
</dbReference>
<dbReference type="InterPro" id="IPR020936">
    <property type="entry name" value="TrhO"/>
</dbReference>
<dbReference type="EC" id="1.14.-.-" evidence="1"/>
<reference evidence="3 4" key="1">
    <citation type="submission" date="2022-10" db="EMBL/GenBank/DDBJ databases">
        <title>Luteolibacter flavescens strain MCCC 1K03193, whole genome shotgun sequencing project.</title>
        <authorList>
            <person name="Zhao G."/>
            <person name="Shen L."/>
        </authorList>
    </citation>
    <scope>NUCLEOTIDE SEQUENCE [LARGE SCALE GENOMIC DNA]</scope>
    <source>
        <strain evidence="3 4">MCCC 1K03193</strain>
    </source>
</reference>
<gene>
    <name evidence="1" type="primary">trhO</name>
    <name evidence="3" type="ORF">OKA04_16965</name>
</gene>
<dbReference type="SMART" id="SM00450">
    <property type="entry name" value="RHOD"/>
    <property type="match status" value="1"/>
</dbReference>
<dbReference type="NCBIfam" id="NF003703">
    <property type="entry name" value="PRK05320.1"/>
    <property type="match status" value="1"/>
</dbReference>
<dbReference type="PANTHER" id="PTHR43268">
    <property type="entry name" value="THIOSULFATE SULFURTRANSFERASE/RHODANESE-LIKE DOMAIN-CONTAINING PROTEIN 2"/>
    <property type="match status" value="1"/>
</dbReference>
<dbReference type="Gene3D" id="3.40.250.10">
    <property type="entry name" value="Rhodanese-like domain"/>
    <property type="match status" value="1"/>
</dbReference>
<sequence>MPAVTNISCYRFARMDGLKALRERLIAFCKERSLKGTILLAPEGINFFIAGERESVDELVAELRALPGLADLAPKYSFSDDQPFSRMLVRLKKEIIAFGVESIDPSAYTSPRVEAKQLKQWLDEGKPVILYDTRNDYEVKLGTFRNAIPAGIDHFRNFPEAVAKLPPEMKDAPVVTFCTGGIRCEKAAPFMEQAGFREVYQLEGGILKYFEEVGGDHYDGECFVFDQRVGVDPALSETGSAVCFACQTPLTAEEQEDPRHVPNVSCPHCYKSGADQMAERIVARQEALARVTSPLPGSLPYENRRPLRIPGEQDGKTILEALESLFSYADFDWRGLLGNGGVLDPQGRPASPDQTVRAGEEWIRVFPGTIEPDVNAGITVLHEDEAVIVLLKPAPLPMHSCGRFHRNTLTHFLHEAWHPEKPRPAHRLDANTSGVVVCARTRHFAKLLQPQFSRGEVEKVYLARVHGHPAEDAFTVDAAISDEACELGAREITGEGRDSKTDFRVVSRDADGTALLEVRPLTGRTNQIRIHLWHAGHPIVGDPVYLPQGQRGDTQTLAVGDPPMALHAWQIAFTHPLTGVLSRFEAPAPEWAGAGVTL</sequence>
<keyword evidence="1" id="KW-0819">tRNA processing</keyword>
<comment type="function">
    <text evidence="1">Catalyzes oxygen-dependent 5-hydroxyuridine (ho5U) modification at position 34 in tRNAs.</text>
</comment>
<evidence type="ECO:0000259" key="2">
    <source>
        <dbReference type="PROSITE" id="PS50206"/>
    </source>
</evidence>
<dbReference type="InterPro" id="IPR036873">
    <property type="entry name" value="Rhodanese-like_dom_sf"/>
</dbReference>
<comment type="similarity">
    <text evidence="1">Belongs to the TrhO family.</text>
</comment>
<dbReference type="PROSITE" id="PS01129">
    <property type="entry name" value="PSI_RLU"/>
    <property type="match status" value="1"/>
</dbReference>
<dbReference type="Pfam" id="PF17773">
    <property type="entry name" value="UPF0176_N"/>
    <property type="match status" value="1"/>
</dbReference>
<dbReference type="Pfam" id="PF00849">
    <property type="entry name" value="PseudoU_synth_2"/>
    <property type="match status" value="1"/>
</dbReference>
<comment type="catalytic activity">
    <reaction evidence="1">
        <text>uridine(34) in tRNA + AH2 + O2 = 5-hydroxyuridine(34) in tRNA + A + H2O</text>
        <dbReference type="Rhea" id="RHEA:64224"/>
        <dbReference type="Rhea" id="RHEA-COMP:11727"/>
        <dbReference type="Rhea" id="RHEA-COMP:13381"/>
        <dbReference type="ChEBI" id="CHEBI:13193"/>
        <dbReference type="ChEBI" id="CHEBI:15377"/>
        <dbReference type="ChEBI" id="CHEBI:15379"/>
        <dbReference type="ChEBI" id="CHEBI:17499"/>
        <dbReference type="ChEBI" id="CHEBI:65315"/>
        <dbReference type="ChEBI" id="CHEBI:136877"/>
    </reaction>
</comment>
<accession>A0ABT3FSL3</accession>
<protein>
    <recommendedName>
        <fullName evidence="1">tRNA uridine(34) hydroxylase</fullName>
        <ecNumber evidence="1">1.14.-.-</ecNumber>
    </recommendedName>
    <alternativeName>
        <fullName evidence="1">tRNA hydroxylation protein O</fullName>
    </alternativeName>
</protein>
<keyword evidence="1" id="KW-0560">Oxidoreductase</keyword>
<evidence type="ECO:0000313" key="4">
    <source>
        <dbReference type="Proteomes" id="UP001207930"/>
    </source>
</evidence>
<dbReference type="PANTHER" id="PTHR43268:SF3">
    <property type="entry name" value="RHODANESE-LIKE DOMAIN-CONTAINING PROTEIN 7-RELATED"/>
    <property type="match status" value="1"/>
</dbReference>
<dbReference type="CDD" id="cd01518">
    <property type="entry name" value="RHOD_YceA"/>
    <property type="match status" value="1"/>
</dbReference>
<dbReference type="Pfam" id="PF00581">
    <property type="entry name" value="Rhodanese"/>
    <property type="match status" value="1"/>
</dbReference>
<name>A0ABT3FSL3_9BACT</name>
<dbReference type="Gene3D" id="3.30.2350.10">
    <property type="entry name" value="Pseudouridine synthase"/>
    <property type="match status" value="1"/>
</dbReference>
<comment type="caution">
    <text evidence="3">The sequence shown here is derived from an EMBL/GenBank/DDBJ whole genome shotgun (WGS) entry which is preliminary data.</text>
</comment>
<dbReference type="InterPro" id="IPR006224">
    <property type="entry name" value="PsdUridine_synth_RluA-like_CS"/>
</dbReference>
<dbReference type="PROSITE" id="PS50206">
    <property type="entry name" value="RHODANESE_3"/>
    <property type="match status" value="1"/>
</dbReference>
<proteinExistence type="inferred from homology"/>
<organism evidence="3 4">
    <name type="scientific">Luteolibacter flavescens</name>
    <dbReference type="NCBI Taxonomy" id="1859460"/>
    <lineage>
        <taxon>Bacteria</taxon>
        <taxon>Pseudomonadati</taxon>
        <taxon>Verrucomicrobiota</taxon>
        <taxon>Verrucomicrobiia</taxon>
        <taxon>Verrucomicrobiales</taxon>
        <taxon>Verrucomicrobiaceae</taxon>
        <taxon>Luteolibacter</taxon>
    </lineage>
</organism>
<dbReference type="RefSeq" id="WP_264502389.1">
    <property type="nucleotide sequence ID" value="NZ_JAPDDS010000010.1"/>
</dbReference>
<dbReference type="InterPro" id="IPR006145">
    <property type="entry name" value="PsdUridine_synth_RsuA/RluA"/>
</dbReference>
<dbReference type="CDD" id="cd02869">
    <property type="entry name" value="PseudoU_synth_RluA_like"/>
    <property type="match status" value="1"/>
</dbReference>
<keyword evidence="4" id="KW-1185">Reference proteome</keyword>
<dbReference type="InterPro" id="IPR001763">
    <property type="entry name" value="Rhodanese-like_dom"/>
</dbReference>
<evidence type="ECO:0000256" key="1">
    <source>
        <dbReference type="HAMAP-Rule" id="MF_00469"/>
    </source>
</evidence>
<dbReference type="InterPro" id="IPR020103">
    <property type="entry name" value="PsdUridine_synth_cat_dom_sf"/>
</dbReference>
<dbReference type="Gene3D" id="3.30.70.100">
    <property type="match status" value="1"/>
</dbReference>
<dbReference type="Proteomes" id="UP001207930">
    <property type="component" value="Unassembled WGS sequence"/>
</dbReference>
<dbReference type="EMBL" id="JAPDDS010000010">
    <property type="protein sequence ID" value="MCW1886432.1"/>
    <property type="molecule type" value="Genomic_DNA"/>
</dbReference>
<dbReference type="SUPFAM" id="SSF52821">
    <property type="entry name" value="Rhodanese/Cell cycle control phosphatase"/>
    <property type="match status" value="1"/>
</dbReference>
<feature type="domain" description="Rhodanese" evidence="2">
    <location>
        <begin position="124"/>
        <end position="218"/>
    </location>
</feature>
<dbReference type="InterPro" id="IPR040503">
    <property type="entry name" value="TRHO_N"/>
</dbReference>
<evidence type="ECO:0000313" key="3">
    <source>
        <dbReference type="EMBL" id="MCW1886432.1"/>
    </source>
</evidence>